<feature type="DNA-binding region" description="HMG box" evidence="5">
    <location>
        <begin position="824"/>
        <end position="892"/>
    </location>
</feature>
<feature type="region of interest" description="Disordered" evidence="6">
    <location>
        <begin position="382"/>
        <end position="413"/>
    </location>
</feature>
<sequence length="1082" mass="115498">MSSRRKGAPARRLTPAALASSSPKSTSPTPSTQPSASSPASFPIEADDPLLLEQASTSGETEKMMDCSTLLAHMAAVQQQHSHPTTGPGEQQQRQENGKDTAGIEAKLNGNGGTAFDEKGFSSIQHHQSPSVMVRNGPASGSSSSSASSMDFDSSAIDGSPPLLRPMLPFAGIMGPVGGHGGSSPSAPRPFLLRPSGSLPPTEEGDSSGASSPPGTTASVRSNTSSQHTSTSTTASSPHLHHHGGGNNSSTIINNSNNQTDNSQNNNYQQHIYRHHFQAVHQCNNQQQQHNQPEGSMGGETMTAIREGGGSCPKNAKNGGDEEEGEAEEGGNIASILSSLPGGETFTQALMERHGKHAKLALLRHAIDKLNCVSERLTSSLEDADEESANGWVANRKKMDEEEVDEEEDEEEDERLMMIVEEMGDDGVQFGEEEQKQQRKKLKQFGGQKGDGRDAEHCGDSLAAEREEGEERRGGRNGKSNAEGHEGKEDGEQVQFRQQMLTPRDHQQTMMELLERQQQQFNNYQQRPISAIHHPQPQLTGMHPHHRNHHHHQQLLAAAAAAGMPPALASVLFPNDPSPSLDLLAAAAAAGAHPAQAQNQQQTALARQMAATAAMLGFTQSPPTAAALLHQAAEFPSVHQFFNGNSSQSPFSRQFHPMPLNCSTDVSPQLSTESAQPQQHNHQRTPTTPKGRKRRQTSASPAAPNGGIERNQLTPPNLLGPADSPLNLSRLKTESGEGSHNFDLLPNRMHSTHPTSSADAQISCSSSGKNSPNPMNNCPNNSANSEKSIGDKFEAKSANNCNKKSSTAGGGGQQRPGAKSPNHIKRPMNAFMIWARDERRKILKECPDMHNSNISKILGSRWKAMSNGEKQPYYEEQSRLSKQHMEQHPDYRYRPRPKRTCIVDGKKVRITEYKSMLKGSNNGTTAAKDASQKRQNLSASTTPAEQMGGGGGGTFDTAPLSPMAVSEESNESPVTAGSLPAMLFTAPTNGSSPPVKSLMEHQLAGQFAQNSALAAAAWLSAAAVSGGGPRGGAGGVSALHHAMLLADQLHHHPTMSLNFGPGVATTVPAQPSQQQQIANLAE</sequence>
<dbReference type="SMART" id="SM00398">
    <property type="entry name" value="HMG"/>
    <property type="match status" value="1"/>
</dbReference>
<evidence type="ECO:0000256" key="1">
    <source>
        <dbReference type="ARBA" id="ARBA00023015"/>
    </source>
</evidence>
<evidence type="ECO:0000259" key="7">
    <source>
        <dbReference type="PROSITE" id="PS50118"/>
    </source>
</evidence>
<feature type="compositionally biased region" description="Polar residues" evidence="6">
    <location>
        <begin position="933"/>
        <end position="944"/>
    </location>
</feature>
<dbReference type="Pfam" id="PF00505">
    <property type="entry name" value="HMG_box"/>
    <property type="match status" value="1"/>
</dbReference>
<keyword evidence="1" id="KW-0805">Transcription regulation</keyword>
<feature type="region of interest" description="Disordered" evidence="6">
    <location>
        <begin position="918"/>
        <end position="975"/>
    </location>
</feature>
<dbReference type="WBParaSite" id="Gr19_v10_g1295.t2">
    <property type="protein sequence ID" value="Gr19_v10_g1295.t2"/>
    <property type="gene ID" value="Gr19_v10_g1295"/>
</dbReference>
<organism evidence="8 9">
    <name type="scientific">Globodera rostochiensis</name>
    <name type="common">Golden nematode worm</name>
    <name type="synonym">Heterodera rostochiensis</name>
    <dbReference type="NCBI Taxonomy" id="31243"/>
    <lineage>
        <taxon>Eukaryota</taxon>
        <taxon>Metazoa</taxon>
        <taxon>Ecdysozoa</taxon>
        <taxon>Nematoda</taxon>
        <taxon>Chromadorea</taxon>
        <taxon>Rhabditida</taxon>
        <taxon>Tylenchina</taxon>
        <taxon>Tylenchomorpha</taxon>
        <taxon>Tylenchoidea</taxon>
        <taxon>Heteroderidae</taxon>
        <taxon>Heteroderinae</taxon>
        <taxon>Globodera</taxon>
    </lineage>
</organism>
<feature type="compositionally biased region" description="Low complexity" evidence="6">
    <location>
        <begin position="756"/>
        <end position="785"/>
    </location>
</feature>
<feature type="compositionally biased region" description="Basic and acidic residues" evidence="6">
    <location>
        <begin position="450"/>
        <end position="474"/>
    </location>
</feature>
<evidence type="ECO:0000313" key="8">
    <source>
        <dbReference type="Proteomes" id="UP000887572"/>
    </source>
</evidence>
<feature type="compositionally biased region" description="Polar residues" evidence="6">
    <location>
        <begin position="77"/>
        <end position="95"/>
    </location>
</feature>
<dbReference type="GO" id="GO:0005634">
    <property type="term" value="C:nucleus"/>
    <property type="evidence" value="ECO:0007669"/>
    <property type="project" value="UniProtKB-UniRule"/>
</dbReference>
<feature type="compositionally biased region" description="Low complexity" evidence="6">
    <location>
        <begin position="222"/>
        <end position="238"/>
    </location>
</feature>
<feature type="region of interest" description="Disordered" evidence="6">
    <location>
        <begin position="648"/>
        <end position="826"/>
    </location>
</feature>
<dbReference type="InterPro" id="IPR036910">
    <property type="entry name" value="HMG_box_dom_sf"/>
</dbReference>
<feature type="region of interest" description="Disordered" evidence="6">
    <location>
        <begin position="282"/>
        <end position="328"/>
    </location>
</feature>
<evidence type="ECO:0000256" key="4">
    <source>
        <dbReference type="ARBA" id="ARBA00023242"/>
    </source>
</evidence>
<feature type="region of interest" description="Disordered" evidence="6">
    <location>
        <begin position="432"/>
        <end position="493"/>
    </location>
</feature>
<dbReference type="SUPFAM" id="SSF47095">
    <property type="entry name" value="HMG-box"/>
    <property type="match status" value="1"/>
</dbReference>
<accession>A0A914H033</accession>
<feature type="compositionally biased region" description="Low complexity" evidence="6">
    <location>
        <begin position="248"/>
        <end position="265"/>
    </location>
</feature>
<keyword evidence="2 5" id="KW-0238">DNA-binding</keyword>
<evidence type="ECO:0000256" key="3">
    <source>
        <dbReference type="ARBA" id="ARBA00023163"/>
    </source>
</evidence>
<feature type="compositionally biased region" description="Polar residues" evidence="6">
    <location>
        <begin position="661"/>
        <end position="680"/>
    </location>
</feature>
<evidence type="ECO:0000256" key="5">
    <source>
        <dbReference type="PROSITE-ProRule" id="PRU00267"/>
    </source>
</evidence>
<feature type="domain" description="HMG box" evidence="7">
    <location>
        <begin position="824"/>
        <end position="892"/>
    </location>
</feature>
<feature type="region of interest" description="Disordered" evidence="6">
    <location>
        <begin position="175"/>
        <end position="265"/>
    </location>
</feature>
<evidence type="ECO:0000313" key="9">
    <source>
        <dbReference type="WBParaSite" id="Gr19_v10_g1295.t2"/>
    </source>
</evidence>
<feature type="compositionally biased region" description="Low complexity" evidence="6">
    <location>
        <begin position="282"/>
        <end position="292"/>
    </location>
</feature>
<dbReference type="GO" id="GO:0000981">
    <property type="term" value="F:DNA-binding transcription factor activity, RNA polymerase II-specific"/>
    <property type="evidence" value="ECO:0007669"/>
    <property type="project" value="TreeGrafter"/>
</dbReference>
<dbReference type="Gene3D" id="1.10.30.10">
    <property type="entry name" value="High mobility group box domain"/>
    <property type="match status" value="1"/>
</dbReference>
<feature type="compositionally biased region" description="Polar residues" evidence="6">
    <location>
        <begin position="122"/>
        <end position="131"/>
    </location>
</feature>
<dbReference type="PROSITE" id="PS50118">
    <property type="entry name" value="HMG_BOX_2"/>
    <property type="match status" value="1"/>
</dbReference>
<dbReference type="InterPro" id="IPR051356">
    <property type="entry name" value="SOX/SOX-like_TF"/>
</dbReference>
<feature type="region of interest" description="Disordered" evidence="6">
    <location>
        <begin position="1"/>
        <end position="160"/>
    </location>
</feature>
<evidence type="ECO:0000256" key="6">
    <source>
        <dbReference type="SAM" id="MobiDB-lite"/>
    </source>
</evidence>
<reference evidence="9" key="1">
    <citation type="submission" date="2022-11" db="UniProtKB">
        <authorList>
            <consortium name="WormBaseParasite"/>
        </authorList>
    </citation>
    <scope>IDENTIFICATION</scope>
</reference>
<dbReference type="Proteomes" id="UP000887572">
    <property type="component" value="Unplaced"/>
</dbReference>
<dbReference type="GO" id="GO:0045165">
    <property type="term" value="P:cell fate commitment"/>
    <property type="evidence" value="ECO:0007669"/>
    <property type="project" value="TreeGrafter"/>
</dbReference>
<feature type="compositionally biased region" description="Low complexity" evidence="6">
    <location>
        <begin position="10"/>
        <end position="41"/>
    </location>
</feature>
<keyword evidence="3" id="KW-0804">Transcription</keyword>
<dbReference type="PANTHER" id="PTHR45789:SF2">
    <property type="entry name" value="FI18025P1"/>
    <property type="match status" value="1"/>
</dbReference>
<dbReference type="GO" id="GO:0000978">
    <property type="term" value="F:RNA polymerase II cis-regulatory region sequence-specific DNA binding"/>
    <property type="evidence" value="ECO:0007669"/>
    <property type="project" value="TreeGrafter"/>
</dbReference>
<evidence type="ECO:0000256" key="2">
    <source>
        <dbReference type="ARBA" id="ARBA00023125"/>
    </source>
</evidence>
<protein>
    <submittedName>
        <fullName evidence="9">HMG box domain-containing protein</fullName>
    </submittedName>
</protein>
<keyword evidence="8" id="KW-1185">Reference proteome</keyword>
<feature type="compositionally biased region" description="Low complexity" evidence="6">
    <location>
        <begin position="139"/>
        <end position="158"/>
    </location>
</feature>
<name>A0A914H033_GLORO</name>
<dbReference type="AlphaFoldDB" id="A0A914H033"/>
<dbReference type="InterPro" id="IPR009071">
    <property type="entry name" value="HMG_box_dom"/>
</dbReference>
<feature type="compositionally biased region" description="Acidic residues" evidence="6">
    <location>
        <begin position="401"/>
        <end position="413"/>
    </location>
</feature>
<feature type="compositionally biased region" description="Polar residues" evidence="6">
    <location>
        <begin position="797"/>
        <end position="807"/>
    </location>
</feature>
<dbReference type="FunFam" id="1.10.30.10:FF:000003">
    <property type="entry name" value="Putative transcription factor SOX-6"/>
    <property type="match status" value="1"/>
</dbReference>
<dbReference type="CDD" id="cd22042">
    <property type="entry name" value="HMG-box_EGL13-like"/>
    <property type="match status" value="1"/>
</dbReference>
<dbReference type="PANTHER" id="PTHR45789">
    <property type="entry name" value="FI18025P1"/>
    <property type="match status" value="1"/>
</dbReference>
<feature type="compositionally biased region" description="Polar residues" evidence="6">
    <location>
        <begin position="208"/>
        <end position="221"/>
    </location>
</feature>
<feature type="compositionally biased region" description="Basic and acidic residues" evidence="6">
    <location>
        <begin position="482"/>
        <end position="491"/>
    </location>
</feature>
<proteinExistence type="predicted"/>
<keyword evidence="4 5" id="KW-0539">Nucleus</keyword>